<dbReference type="VEuPathDB" id="FungiDB:JI435_429370"/>
<sequence length="115" mass="12779">MVGVLARKVSYVLPVLRLPAQNAICELTEFEAIVTRNAVARDRTRWTRLEQKTFAALPNVACLGGRLTLPSEIPQCLTKATNQTRLAWNGVCAPHAPTEHRHVCHATSKNNPLRQ</sequence>
<dbReference type="EMBL" id="CP069025">
    <property type="protein sequence ID" value="QRC93567.1"/>
    <property type="molecule type" value="Genomic_DNA"/>
</dbReference>
<evidence type="ECO:0000313" key="1">
    <source>
        <dbReference type="EMBL" id="QRC93567.1"/>
    </source>
</evidence>
<organism evidence="1 2">
    <name type="scientific">Phaeosphaeria nodorum (strain SN15 / ATCC MYA-4574 / FGSC 10173)</name>
    <name type="common">Glume blotch fungus</name>
    <name type="synonym">Parastagonospora nodorum</name>
    <dbReference type="NCBI Taxonomy" id="321614"/>
    <lineage>
        <taxon>Eukaryota</taxon>
        <taxon>Fungi</taxon>
        <taxon>Dikarya</taxon>
        <taxon>Ascomycota</taxon>
        <taxon>Pezizomycotina</taxon>
        <taxon>Dothideomycetes</taxon>
        <taxon>Pleosporomycetidae</taxon>
        <taxon>Pleosporales</taxon>
        <taxon>Pleosporineae</taxon>
        <taxon>Phaeosphaeriaceae</taxon>
        <taxon>Parastagonospora</taxon>
    </lineage>
</organism>
<protein>
    <submittedName>
        <fullName evidence="1">Uncharacterized protein</fullName>
    </submittedName>
</protein>
<dbReference type="AlphaFoldDB" id="A0A7U2HZ99"/>
<keyword evidence="2" id="KW-1185">Reference proteome</keyword>
<name>A0A7U2HZ99_PHANO</name>
<reference evidence="2" key="1">
    <citation type="journal article" date="2021" name="BMC Genomics">
        <title>Chromosome-level genome assembly and manually-curated proteome of model necrotroph Parastagonospora nodorum Sn15 reveals a genome-wide trove of candidate effector homologs, and redundancy of virulence-related functions within an accessory chromosome.</title>
        <authorList>
            <person name="Bertazzoni S."/>
            <person name="Jones D.A.B."/>
            <person name="Phan H.T."/>
            <person name="Tan K.-C."/>
            <person name="Hane J.K."/>
        </authorList>
    </citation>
    <scope>NUCLEOTIDE SEQUENCE [LARGE SCALE GENOMIC DNA]</scope>
    <source>
        <strain evidence="2">SN15 / ATCC MYA-4574 / FGSC 10173)</strain>
    </source>
</reference>
<evidence type="ECO:0000313" key="2">
    <source>
        <dbReference type="Proteomes" id="UP000663193"/>
    </source>
</evidence>
<proteinExistence type="predicted"/>
<gene>
    <name evidence="1" type="ORF">JI435_429370</name>
</gene>
<accession>A0A7U2HZ99</accession>
<dbReference type="Proteomes" id="UP000663193">
    <property type="component" value="Chromosome 3"/>
</dbReference>